<gene>
    <name evidence="1" type="ORF">SAMN04488128_105404</name>
</gene>
<sequence>MVKKYFRQASPQVKAIMWKSSTVNILRCFYTVGDSFRFMPSIT</sequence>
<accession>A0A1T4TLB1</accession>
<dbReference type="AlphaFoldDB" id="A0A1T4TLB1"/>
<keyword evidence="2" id="KW-1185">Reference proteome</keyword>
<reference evidence="2" key="1">
    <citation type="submission" date="2017-02" db="EMBL/GenBank/DDBJ databases">
        <authorList>
            <person name="Varghese N."/>
            <person name="Submissions S."/>
        </authorList>
    </citation>
    <scope>NUCLEOTIDE SEQUENCE [LARGE SCALE GENOMIC DNA]</scope>
    <source>
        <strain evidence="2">DSM 22224</strain>
    </source>
</reference>
<proteinExistence type="predicted"/>
<evidence type="ECO:0000313" key="2">
    <source>
        <dbReference type="Proteomes" id="UP000190367"/>
    </source>
</evidence>
<dbReference type="Proteomes" id="UP000190367">
    <property type="component" value="Unassembled WGS sequence"/>
</dbReference>
<dbReference type="EMBL" id="FUWZ01000005">
    <property type="protein sequence ID" value="SKA41303.1"/>
    <property type="molecule type" value="Genomic_DNA"/>
</dbReference>
<organism evidence="1 2">
    <name type="scientific">Chitinophaga eiseniae</name>
    <dbReference type="NCBI Taxonomy" id="634771"/>
    <lineage>
        <taxon>Bacteria</taxon>
        <taxon>Pseudomonadati</taxon>
        <taxon>Bacteroidota</taxon>
        <taxon>Chitinophagia</taxon>
        <taxon>Chitinophagales</taxon>
        <taxon>Chitinophagaceae</taxon>
        <taxon>Chitinophaga</taxon>
    </lineage>
</organism>
<name>A0A1T4TLB1_9BACT</name>
<dbReference type="STRING" id="634771.SAMN04488128_105404"/>
<protein>
    <submittedName>
        <fullName evidence="1">Uncharacterized protein</fullName>
    </submittedName>
</protein>
<evidence type="ECO:0000313" key="1">
    <source>
        <dbReference type="EMBL" id="SKA41303.1"/>
    </source>
</evidence>